<protein>
    <submittedName>
        <fullName evidence="2">Uncharacterized protein</fullName>
    </submittedName>
</protein>
<proteinExistence type="predicted"/>
<feature type="compositionally biased region" description="Acidic residues" evidence="1">
    <location>
        <begin position="1"/>
        <end position="25"/>
    </location>
</feature>
<evidence type="ECO:0000313" key="3">
    <source>
        <dbReference type="Proteomes" id="UP001324427"/>
    </source>
</evidence>
<dbReference type="PANTHER" id="PTHR38167">
    <property type="entry name" value="C2H2-TYPE DOMAIN-CONTAINING PROTEIN"/>
    <property type="match status" value="1"/>
</dbReference>
<dbReference type="AlphaFoldDB" id="A0AAV9J5J9"/>
<dbReference type="EMBL" id="JAVFHQ010000071">
    <property type="protein sequence ID" value="KAK4540252.1"/>
    <property type="molecule type" value="Genomic_DNA"/>
</dbReference>
<dbReference type="PANTHER" id="PTHR38167:SF1">
    <property type="entry name" value="C2H2-TYPE DOMAIN-CONTAINING PROTEIN"/>
    <property type="match status" value="1"/>
</dbReference>
<sequence length="195" mass="21412">MSDSDPYVESDDPITISDDDSEAEVEGSSRLTSGSPSPEPVETSLGAAIRSASHAQLVSIMLELCKGSKSNASTSEIVGLRLLTPIKPTPSQPMQGRKRKRLETCKHCHEEYDIITNAKGDCVYHPDEKDVDDESSTWDDHDERCHGDPYSLMDDPTYEDGYRWICCDKRGGEDGCVASRRKPAAVASAAKHSRH</sequence>
<organism evidence="2 3">
    <name type="scientific">Oleoguttula mirabilis</name>
    <dbReference type="NCBI Taxonomy" id="1507867"/>
    <lineage>
        <taxon>Eukaryota</taxon>
        <taxon>Fungi</taxon>
        <taxon>Dikarya</taxon>
        <taxon>Ascomycota</taxon>
        <taxon>Pezizomycotina</taxon>
        <taxon>Dothideomycetes</taxon>
        <taxon>Dothideomycetidae</taxon>
        <taxon>Mycosphaerellales</taxon>
        <taxon>Teratosphaeriaceae</taxon>
        <taxon>Oleoguttula</taxon>
    </lineage>
</organism>
<name>A0AAV9J5J9_9PEZI</name>
<comment type="caution">
    <text evidence="2">The sequence shown here is derived from an EMBL/GenBank/DDBJ whole genome shotgun (WGS) entry which is preliminary data.</text>
</comment>
<evidence type="ECO:0000313" key="2">
    <source>
        <dbReference type="EMBL" id="KAK4540252.1"/>
    </source>
</evidence>
<feature type="region of interest" description="Disordered" evidence="1">
    <location>
        <begin position="1"/>
        <end position="47"/>
    </location>
</feature>
<gene>
    <name evidence="2" type="ORF">LTR36_009657</name>
</gene>
<keyword evidence="3" id="KW-1185">Reference proteome</keyword>
<dbReference type="Proteomes" id="UP001324427">
    <property type="component" value="Unassembled WGS sequence"/>
</dbReference>
<reference evidence="2 3" key="1">
    <citation type="submission" date="2021-11" db="EMBL/GenBank/DDBJ databases">
        <title>Black yeast isolated from Biological Soil Crust.</title>
        <authorList>
            <person name="Kurbessoian T."/>
        </authorList>
    </citation>
    <scope>NUCLEOTIDE SEQUENCE [LARGE SCALE GENOMIC DNA]</scope>
    <source>
        <strain evidence="2 3">CCFEE 5522</strain>
    </source>
</reference>
<accession>A0AAV9J5J9</accession>
<evidence type="ECO:0000256" key="1">
    <source>
        <dbReference type="SAM" id="MobiDB-lite"/>
    </source>
</evidence>